<proteinExistence type="predicted"/>
<evidence type="ECO:0000313" key="1">
    <source>
        <dbReference type="EMBL" id="MFC5890719.1"/>
    </source>
</evidence>
<evidence type="ECO:0000313" key="2">
    <source>
        <dbReference type="Proteomes" id="UP001596067"/>
    </source>
</evidence>
<dbReference type="RefSeq" id="WP_380237750.1">
    <property type="nucleotide sequence ID" value="NZ_BAAAVH010000050.1"/>
</dbReference>
<dbReference type="Gene3D" id="3.50.50.60">
    <property type="entry name" value="FAD/NAD(P)-binding domain"/>
    <property type="match status" value="1"/>
</dbReference>
<reference evidence="2" key="1">
    <citation type="journal article" date="2019" name="Int. J. Syst. Evol. Microbiol.">
        <title>The Global Catalogue of Microorganisms (GCM) 10K type strain sequencing project: providing services to taxonomists for standard genome sequencing and annotation.</title>
        <authorList>
            <consortium name="The Broad Institute Genomics Platform"/>
            <consortium name="The Broad Institute Genome Sequencing Center for Infectious Disease"/>
            <person name="Wu L."/>
            <person name="Ma J."/>
        </authorList>
    </citation>
    <scope>NUCLEOTIDE SEQUENCE [LARGE SCALE GENOMIC DNA]</scope>
    <source>
        <strain evidence="2">CGMCC 4.1469</strain>
    </source>
</reference>
<keyword evidence="2" id="KW-1185">Reference proteome</keyword>
<comment type="caution">
    <text evidence="1">The sequence shown here is derived from an EMBL/GenBank/DDBJ whole genome shotgun (WGS) entry which is preliminary data.</text>
</comment>
<organism evidence="1 2">
    <name type="scientific">Kitasatospora aburaviensis</name>
    <dbReference type="NCBI Taxonomy" id="67265"/>
    <lineage>
        <taxon>Bacteria</taxon>
        <taxon>Bacillati</taxon>
        <taxon>Actinomycetota</taxon>
        <taxon>Actinomycetes</taxon>
        <taxon>Kitasatosporales</taxon>
        <taxon>Streptomycetaceae</taxon>
        <taxon>Kitasatospora</taxon>
    </lineage>
</organism>
<gene>
    <name evidence="1" type="ORF">ACFP0N_37775</name>
</gene>
<dbReference type="Proteomes" id="UP001596067">
    <property type="component" value="Unassembled WGS sequence"/>
</dbReference>
<protein>
    <submittedName>
        <fullName evidence="1">Uncharacterized protein</fullName>
    </submittedName>
</protein>
<dbReference type="InterPro" id="IPR036188">
    <property type="entry name" value="FAD/NAD-bd_sf"/>
</dbReference>
<sequence length="176" mass="18878">MTDRTPEEIRGGRVMSSQCMFATALGHERALGLDRWADEAPQIAALGMSVGGPGGERLLDWVGRLDGSAQSVDQRAKMPAWLETFADRGGRVLVGAATVAELDRLSPSYDLVLVASGRGALAELFTARRRALPVRPAAARAGGELRARPGAAARARLRGCPLQRRARRRRAVRDAP</sequence>
<accession>A0ABW1FC24</accession>
<name>A0ABW1FC24_9ACTN</name>
<dbReference type="EMBL" id="JBHSOD010000092">
    <property type="protein sequence ID" value="MFC5890719.1"/>
    <property type="molecule type" value="Genomic_DNA"/>
</dbReference>